<keyword evidence="4" id="KW-1185">Reference proteome</keyword>
<evidence type="ECO:0000313" key="4">
    <source>
        <dbReference type="Proteomes" id="UP000814385"/>
    </source>
</evidence>
<dbReference type="RefSeq" id="WP_238976596.1">
    <property type="nucleotide sequence ID" value="NZ_JABFUC010000004.1"/>
</dbReference>
<evidence type="ECO:0000256" key="1">
    <source>
        <dbReference type="SAM" id="MobiDB-lite"/>
    </source>
</evidence>
<dbReference type="CDD" id="cd09916">
    <property type="entry name" value="CpxP_like"/>
    <property type="match status" value="1"/>
</dbReference>
<dbReference type="Pfam" id="PF07813">
    <property type="entry name" value="LTXXQ"/>
    <property type="match status" value="1"/>
</dbReference>
<dbReference type="Proteomes" id="UP000814385">
    <property type="component" value="Unassembled WGS sequence"/>
</dbReference>
<evidence type="ECO:0000313" key="3">
    <source>
        <dbReference type="EMBL" id="MCG6657461.1"/>
    </source>
</evidence>
<reference evidence="3 4" key="1">
    <citation type="submission" date="2020-05" db="EMBL/GenBank/DDBJ databases">
        <title>Comparative genomic analysis of denitrifying bacteria from Halomonas genus.</title>
        <authorList>
            <person name="Wang L."/>
            <person name="Shao Z."/>
        </authorList>
    </citation>
    <scope>NUCLEOTIDE SEQUENCE [LARGE SCALE GENOMIC DNA]</scope>
    <source>
        <strain evidence="3 4">A4</strain>
    </source>
</reference>
<evidence type="ECO:0000256" key="2">
    <source>
        <dbReference type="SAM" id="SignalP"/>
    </source>
</evidence>
<dbReference type="EMBL" id="JABFUC010000004">
    <property type="protein sequence ID" value="MCG6657461.1"/>
    <property type="molecule type" value="Genomic_DNA"/>
</dbReference>
<organism evidence="3 4">
    <name type="scientific">Billgrantia campisalis</name>
    <dbReference type="NCBI Taxonomy" id="74661"/>
    <lineage>
        <taxon>Bacteria</taxon>
        <taxon>Pseudomonadati</taxon>
        <taxon>Pseudomonadota</taxon>
        <taxon>Gammaproteobacteria</taxon>
        <taxon>Oceanospirillales</taxon>
        <taxon>Halomonadaceae</taxon>
        <taxon>Billgrantia</taxon>
    </lineage>
</organism>
<sequence>MRLQKHALAIGLALAITAGGSGLAMAQGGMMGTDQPDRSSGMMGGMMGGSQGGMGPGGMMGGMMGGSQGGMGPGGMMGGMMGGMGPDMMKGMMGGGMMPCPMMGEGMGMMSMLDPEQRSEMRELMHEHRPAQFERMGRMMNLRDDLMTEMQQDRPDPEAVQQRHARMAELHGEMVAEMVRMRNAMHDLMTDEQREQLRQAAPADVDPEDHDAHH</sequence>
<feature type="signal peptide" evidence="2">
    <location>
        <begin position="1"/>
        <end position="26"/>
    </location>
</feature>
<feature type="compositionally biased region" description="Acidic residues" evidence="1">
    <location>
        <begin position="205"/>
        <end position="214"/>
    </location>
</feature>
<comment type="caution">
    <text evidence="3">The sequence shown here is derived from an EMBL/GenBank/DDBJ whole genome shotgun (WGS) entry which is preliminary data.</text>
</comment>
<name>A0ABS9P794_9GAMM</name>
<feature type="compositionally biased region" description="Basic and acidic residues" evidence="1">
    <location>
        <begin position="187"/>
        <end position="197"/>
    </location>
</feature>
<gene>
    <name evidence="3" type="ORF">HOP52_06740</name>
</gene>
<dbReference type="InterPro" id="IPR012899">
    <property type="entry name" value="LTXXQ"/>
</dbReference>
<dbReference type="Gene3D" id="1.20.120.1490">
    <property type="match status" value="1"/>
</dbReference>
<keyword evidence="2" id="KW-0732">Signal</keyword>
<accession>A0ABS9P794</accession>
<feature type="region of interest" description="Disordered" evidence="1">
    <location>
        <begin position="187"/>
        <end position="214"/>
    </location>
</feature>
<proteinExistence type="predicted"/>
<feature type="chain" id="PRO_5045445501" evidence="2">
    <location>
        <begin position="27"/>
        <end position="214"/>
    </location>
</feature>
<protein>
    <submittedName>
        <fullName evidence="3">Spy/CpxP family protein refolding chaperone</fullName>
    </submittedName>
</protein>